<keyword evidence="10" id="KW-1185">Reference proteome</keyword>
<dbReference type="Pfam" id="PF00512">
    <property type="entry name" value="HisKA"/>
    <property type="match status" value="1"/>
</dbReference>
<feature type="modified residue" description="4-aspartylphosphate" evidence="4">
    <location>
        <position position="699"/>
    </location>
</feature>
<dbReference type="InterPro" id="IPR005467">
    <property type="entry name" value="His_kinase_dom"/>
</dbReference>
<evidence type="ECO:0000256" key="1">
    <source>
        <dbReference type="ARBA" id="ARBA00000085"/>
    </source>
</evidence>
<keyword evidence="6" id="KW-0812">Transmembrane</keyword>
<dbReference type="InterPro" id="IPR036097">
    <property type="entry name" value="HisK_dim/P_sf"/>
</dbReference>
<dbReference type="PRINTS" id="PR00344">
    <property type="entry name" value="BCTRLSENSOR"/>
</dbReference>
<feature type="coiled-coil region" evidence="5">
    <location>
        <begin position="265"/>
        <end position="295"/>
    </location>
</feature>
<dbReference type="EMBL" id="FNZE01000017">
    <property type="protein sequence ID" value="SEJ77697.1"/>
    <property type="molecule type" value="Genomic_DNA"/>
</dbReference>
<dbReference type="PANTHER" id="PTHR45339:SF3">
    <property type="entry name" value="HISTIDINE KINASE"/>
    <property type="match status" value="1"/>
</dbReference>
<dbReference type="CDD" id="cd16922">
    <property type="entry name" value="HATPase_EvgS-ArcB-TorS-like"/>
    <property type="match status" value="1"/>
</dbReference>
<dbReference type="GO" id="GO:0000155">
    <property type="term" value="F:phosphorelay sensor kinase activity"/>
    <property type="evidence" value="ECO:0007669"/>
    <property type="project" value="InterPro"/>
</dbReference>
<gene>
    <name evidence="9" type="ORF">SAMN05216201_11793</name>
</gene>
<dbReference type="CDD" id="cd17546">
    <property type="entry name" value="REC_hyHK_CKI1_RcsC-like"/>
    <property type="match status" value="1"/>
</dbReference>
<evidence type="ECO:0000313" key="10">
    <source>
        <dbReference type="Proteomes" id="UP000242930"/>
    </source>
</evidence>
<keyword evidence="9" id="KW-0808">Transferase</keyword>
<dbReference type="STRING" id="915471.SAMN05216201_11793"/>
<dbReference type="InterPro" id="IPR003594">
    <property type="entry name" value="HATPase_dom"/>
</dbReference>
<name>A0A1H7BMV4_9PSED</name>
<dbReference type="InterPro" id="IPR001789">
    <property type="entry name" value="Sig_transdc_resp-reg_receiver"/>
</dbReference>
<dbReference type="OrthoDB" id="9797243at2"/>
<keyword evidence="6" id="KW-1133">Transmembrane helix</keyword>
<dbReference type="Gene3D" id="1.10.287.130">
    <property type="match status" value="1"/>
</dbReference>
<dbReference type="Pfam" id="PF00072">
    <property type="entry name" value="Response_reg"/>
    <property type="match status" value="1"/>
</dbReference>
<accession>A0A1H7BMV4</accession>
<dbReference type="InterPro" id="IPR036890">
    <property type="entry name" value="HATPase_C_sf"/>
</dbReference>
<dbReference type="FunFam" id="3.30.565.10:FF:000078">
    <property type="entry name" value="Two-component sensor histidine kinase"/>
    <property type="match status" value="1"/>
</dbReference>
<proteinExistence type="predicted"/>
<evidence type="ECO:0000256" key="2">
    <source>
        <dbReference type="ARBA" id="ARBA00012438"/>
    </source>
</evidence>
<feature type="domain" description="Response regulatory" evidence="8">
    <location>
        <begin position="650"/>
        <end position="766"/>
    </location>
</feature>
<dbReference type="Pfam" id="PF02518">
    <property type="entry name" value="HATPase_c"/>
    <property type="match status" value="1"/>
</dbReference>
<dbReference type="InterPro" id="IPR004358">
    <property type="entry name" value="Sig_transdc_His_kin-like_C"/>
</dbReference>
<dbReference type="SUPFAM" id="SSF52172">
    <property type="entry name" value="CheY-like"/>
    <property type="match status" value="1"/>
</dbReference>
<comment type="catalytic activity">
    <reaction evidence="1">
        <text>ATP + protein L-histidine = ADP + protein N-phospho-L-histidine.</text>
        <dbReference type="EC" id="2.7.13.3"/>
    </reaction>
</comment>
<dbReference type="SMART" id="SM00387">
    <property type="entry name" value="HATPase_c"/>
    <property type="match status" value="1"/>
</dbReference>
<evidence type="ECO:0000259" key="7">
    <source>
        <dbReference type="PROSITE" id="PS50109"/>
    </source>
</evidence>
<feature type="transmembrane region" description="Helical" evidence="6">
    <location>
        <begin position="14"/>
        <end position="35"/>
    </location>
</feature>
<keyword evidence="5" id="KW-0175">Coiled coil</keyword>
<dbReference type="Gene3D" id="3.40.50.2300">
    <property type="match status" value="1"/>
</dbReference>
<protein>
    <recommendedName>
        <fullName evidence="2">histidine kinase</fullName>
        <ecNumber evidence="2">2.7.13.3</ecNumber>
    </recommendedName>
</protein>
<dbReference type="SMART" id="SM00388">
    <property type="entry name" value="HisKA"/>
    <property type="match status" value="1"/>
</dbReference>
<dbReference type="PROSITE" id="PS50109">
    <property type="entry name" value="HIS_KIN"/>
    <property type="match status" value="1"/>
</dbReference>
<feature type="transmembrane region" description="Helical" evidence="6">
    <location>
        <begin position="160"/>
        <end position="184"/>
    </location>
</feature>
<evidence type="ECO:0000313" key="9">
    <source>
        <dbReference type="EMBL" id="SEJ77697.1"/>
    </source>
</evidence>
<sequence length="774" mass="85147">MDIPLTQRLSFKQAGLAVLVAFVLGALFSLIQVTLDYASEDATIDRDARALLAISHAPAARVLYNWDEKLAGELMQGLLQAPAVLHAELLDHGGAPLASARRSAHPDGWQRRLSDLLFGSQRSFADPLPLPQHSRAKPGLQRIEIDTFSYGSRFLHRAGITLVGGFVSSLLLSLTLFGLSYLLLTRPLNSLINDLGRRNPRLADQPPLPCPSGHQRDEIGLLVDSCNRQLALLGNEITQRRAVEERLTLSLGELEERVHERTCALESSNRELLDANRELQQAQRLTLEMAQARAHFFASMSHEIRTPLNGLLGMLSLALDNPLSAQLRQQLTIAHDSGRTLVELLNGVLDLSKFDAGQLELEQTPFDLASLVEETASLLAQNAAPGVELTCLVAPDLPGEVVGDPLRVRQIVSNLLSNALKFTRHGRVDVRLISNPDGILLEVRDTGIGISREALSRIFQPFVQAEAGISRRFGGTGLGLPLTRRLCEAMHGTLEVDSQPGLGSRFSVRLPLATHAAATTLPPLHGKVIALCSRRSGLSEQLETWLPSWGVDFQRLDTDASLSGIDVDLLISDCPDCLFGRRPRVDAPILLVSAYGDFLPDEEAERLQPLEQLPRPLPRAALYQALQRGLSRQMPPAVDAGSVPIDRPPRILLVEDNPVNQLVVKGLLGRLGLAVEVARQGEEALKILRQQDFDLVLMDCNMPLMDGYEATRQIRRNGRQTDLPVIALTANAMPEERERCRRAGMNDYLSKPLRREELEAALERWLPQGCPQPD</sequence>
<dbReference type="Proteomes" id="UP000242930">
    <property type="component" value="Unassembled WGS sequence"/>
</dbReference>
<keyword evidence="3 4" id="KW-0597">Phosphoprotein</keyword>
<dbReference type="SUPFAM" id="SSF55874">
    <property type="entry name" value="ATPase domain of HSP90 chaperone/DNA topoisomerase II/histidine kinase"/>
    <property type="match status" value="1"/>
</dbReference>
<dbReference type="PANTHER" id="PTHR45339">
    <property type="entry name" value="HYBRID SIGNAL TRANSDUCTION HISTIDINE KINASE J"/>
    <property type="match status" value="1"/>
</dbReference>
<dbReference type="InterPro" id="IPR003661">
    <property type="entry name" value="HisK_dim/P_dom"/>
</dbReference>
<evidence type="ECO:0000256" key="6">
    <source>
        <dbReference type="SAM" id="Phobius"/>
    </source>
</evidence>
<keyword evidence="9" id="KW-0418">Kinase</keyword>
<reference evidence="10" key="1">
    <citation type="submission" date="2016-10" db="EMBL/GenBank/DDBJ databases">
        <authorList>
            <person name="Varghese N."/>
            <person name="Submissions S."/>
        </authorList>
    </citation>
    <scope>NUCLEOTIDE SEQUENCE [LARGE SCALE GENOMIC DNA]</scope>
    <source>
        <strain evidence="10">LMG 25967</strain>
    </source>
</reference>
<feature type="domain" description="Histidine kinase" evidence="7">
    <location>
        <begin position="299"/>
        <end position="514"/>
    </location>
</feature>
<keyword evidence="6" id="KW-0472">Membrane</keyword>
<dbReference type="EC" id="2.7.13.3" evidence="2"/>
<dbReference type="CDD" id="cd00082">
    <property type="entry name" value="HisKA"/>
    <property type="match status" value="1"/>
</dbReference>
<dbReference type="RefSeq" id="WP_090313024.1">
    <property type="nucleotide sequence ID" value="NZ_FNZE01000017.1"/>
</dbReference>
<dbReference type="Gene3D" id="3.30.565.10">
    <property type="entry name" value="Histidine kinase-like ATPase, C-terminal domain"/>
    <property type="match status" value="1"/>
</dbReference>
<dbReference type="PROSITE" id="PS50110">
    <property type="entry name" value="RESPONSE_REGULATORY"/>
    <property type="match status" value="1"/>
</dbReference>
<evidence type="ECO:0000256" key="4">
    <source>
        <dbReference type="PROSITE-ProRule" id="PRU00169"/>
    </source>
</evidence>
<evidence type="ECO:0000256" key="3">
    <source>
        <dbReference type="ARBA" id="ARBA00022553"/>
    </source>
</evidence>
<dbReference type="InterPro" id="IPR011006">
    <property type="entry name" value="CheY-like_superfamily"/>
</dbReference>
<evidence type="ECO:0000256" key="5">
    <source>
        <dbReference type="SAM" id="Coils"/>
    </source>
</evidence>
<dbReference type="AlphaFoldDB" id="A0A1H7BMV4"/>
<evidence type="ECO:0000259" key="8">
    <source>
        <dbReference type="PROSITE" id="PS50110"/>
    </source>
</evidence>
<dbReference type="SUPFAM" id="SSF47384">
    <property type="entry name" value="Homodimeric domain of signal transducing histidine kinase"/>
    <property type="match status" value="1"/>
</dbReference>
<organism evidence="9 10">
    <name type="scientific">Pseudomonas linyingensis</name>
    <dbReference type="NCBI Taxonomy" id="915471"/>
    <lineage>
        <taxon>Bacteria</taxon>
        <taxon>Pseudomonadati</taxon>
        <taxon>Pseudomonadota</taxon>
        <taxon>Gammaproteobacteria</taxon>
        <taxon>Pseudomonadales</taxon>
        <taxon>Pseudomonadaceae</taxon>
        <taxon>Pseudomonas</taxon>
    </lineage>
</organism>
<dbReference type="SMART" id="SM00448">
    <property type="entry name" value="REC"/>
    <property type="match status" value="1"/>
</dbReference>